<dbReference type="Pfam" id="PF14063">
    <property type="entry name" value="DUF4254"/>
    <property type="match status" value="1"/>
</dbReference>
<name>A0ABR5JE83_9ACTN</name>
<protein>
    <recommendedName>
        <fullName evidence="4">DUF4254 domain-containing protein</fullName>
    </recommendedName>
</protein>
<dbReference type="Proteomes" id="UP000037020">
    <property type="component" value="Unassembled WGS sequence"/>
</dbReference>
<sequence length="194" mass="20667">MHIDDALRTVPGALAPPRAASILGGFGAADAEQDDHPVLAIARELCGQHRRQWEAEDLSRAPAADAQTLAAVKRTIDALNSRRGSLIDALDEWAGRSLRQNPRAPLHTETLGSVVDRLCIAWVRAEMLRPKTPPAPPPGPAAQGAPPADGGPAARGESAARQLAELAFAYDTLTEEIAAGLRRVPDWRLLKSYG</sequence>
<dbReference type="RefSeq" id="WP_048831423.1">
    <property type="nucleotide sequence ID" value="NZ_JBIRHZ010000005.1"/>
</dbReference>
<evidence type="ECO:0000256" key="1">
    <source>
        <dbReference type="SAM" id="MobiDB-lite"/>
    </source>
</evidence>
<feature type="compositionally biased region" description="Low complexity" evidence="1">
    <location>
        <begin position="141"/>
        <end position="154"/>
    </location>
</feature>
<dbReference type="InterPro" id="IPR025350">
    <property type="entry name" value="DUF4254"/>
</dbReference>
<accession>A0ABR5JE83</accession>
<comment type="caution">
    <text evidence="2">The sequence shown here is derived from an EMBL/GenBank/DDBJ whole genome shotgun (WGS) entry which is preliminary data.</text>
</comment>
<organism evidence="2 3">
    <name type="scientific">Streptomyces varsoviensis</name>
    <dbReference type="NCBI Taxonomy" id="67373"/>
    <lineage>
        <taxon>Bacteria</taxon>
        <taxon>Bacillati</taxon>
        <taxon>Actinomycetota</taxon>
        <taxon>Actinomycetes</taxon>
        <taxon>Kitasatosporales</taxon>
        <taxon>Streptomycetaceae</taxon>
        <taxon>Streptomyces</taxon>
    </lineage>
</organism>
<dbReference type="EMBL" id="LGUT01000102">
    <property type="protein sequence ID" value="KOG91759.1"/>
    <property type="molecule type" value="Genomic_DNA"/>
</dbReference>
<keyword evidence="3" id="KW-1185">Reference proteome</keyword>
<feature type="region of interest" description="Disordered" evidence="1">
    <location>
        <begin position="130"/>
        <end position="157"/>
    </location>
</feature>
<gene>
    <name evidence="2" type="ORF">ADK38_01390</name>
</gene>
<proteinExistence type="predicted"/>
<evidence type="ECO:0000313" key="2">
    <source>
        <dbReference type="EMBL" id="KOG91759.1"/>
    </source>
</evidence>
<reference evidence="2 3" key="1">
    <citation type="submission" date="2015-07" db="EMBL/GenBank/DDBJ databases">
        <authorList>
            <person name="Ju K.-S."/>
            <person name="Doroghazi J.R."/>
            <person name="Metcalf W.W."/>
        </authorList>
    </citation>
    <scope>NUCLEOTIDE SEQUENCE [LARGE SCALE GENOMIC DNA]</scope>
    <source>
        <strain evidence="2 3">NRRL B-3589</strain>
    </source>
</reference>
<feature type="compositionally biased region" description="Pro residues" evidence="1">
    <location>
        <begin position="131"/>
        <end position="140"/>
    </location>
</feature>
<evidence type="ECO:0008006" key="4">
    <source>
        <dbReference type="Google" id="ProtNLM"/>
    </source>
</evidence>
<evidence type="ECO:0000313" key="3">
    <source>
        <dbReference type="Proteomes" id="UP000037020"/>
    </source>
</evidence>